<dbReference type="SUPFAM" id="SSF48576">
    <property type="entry name" value="Terpenoid synthases"/>
    <property type="match status" value="1"/>
</dbReference>
<sequence>MRPNPEHEHAWRHAAAWAAEVGLPAAPGAARSCAYRHPTAPRRELGVVTCWYTWLSFVDRHFLDGCHRLRTGQARTQRLAAFMPVTGGPTTEPARPAEAGLADLWARTVPGRSPAWRARLAEEVSRLLMESLWRLVIGYRHPLGSPAWSAALVEYSTGAEVPGESVRVLNRHFADCARLAEAEAGAGRLLDARLRQFDTFSLVQLPALTGDERVLRYATGLRDWLHGGHRGSPAPAPAPLTSH</sequence>
<keyword evidence="2" id="KW-1185">Reference proteome</keyword>
<dbReference type="InterPro" id="IPR008949">
    <property type="entry name" value="Isoprenoid_synthase_dom_sf"/>
</dbReference>
<evidence type="ECO:0000313" key="1">
    <source>
        <dbReference type="EMBL" id="NKQ57147.1"/>
    </source>
</evidence>
<dbReference type="Pfam" id="PF19086">
    <property type="entry name" value="Terpene_syn_C_2"/>
    <property type="match status" value="1"/>
</dbReference>
<organism evidence="1 2">
    <name type="scientific">Amycolatopsis acididurans</name>
    <dbReference type="NCBI Taxonomy" id="2724524"/>
    <lineage>
        <taxon>Bacteria</taxon>
        <taxon>Bacillati</taxon>
        <taxon>Actinomycetota</taxon>
        <taxon>Actinomycetes</taxon>
        <taxon>Pseudonocardiales</taxon>
        <taxon>Pseudonocardiaceae</taxon>
        <taxon>Amycolatopsis</taxon>
    </lineage>
</organism>
<comment type="caution">
    <text evidence="1">The sequence shown here is derived from an EMBL/GenBank/DDBJ whole genome shotgun (WGS) entry which is preliminary data.</text>
</comment>
<reference evidence="1 2" key="1">
    <citation type="submission" date="2020-04" db="EMBL/GenBank/DDBJ databases">
        <title>Novel species.</title>
        <authorList>
            <person name="Teo W.F.A."/>
            <person name="Lipun K."/>
            <person name="Srisuk N."/>
            <person name="Duangmal K."/>
        </authorList>
    </citation>
    <scope>NUCLEOTIDE SEQUENCE [LARGE SCALE GENOMIC DNA]</scope>
    <source>
        <strain evidence="1 2">K13G38</strain>
    </source>
</reference>
<gene>
    <name evidence="1" type="ORF">HFP15_30180</name>
</gene>
<dbReference type="Gene3D" id="1.10.600.10">
    <property type="entry name" value="Farnesyl Diphosphate Synthase"/>
    <property type="match status" value="1"/>
</dbReference>
<proteinExistence type="predicted"/>
<protein>
    <submittedName>
        <fullName evidence="1">Uncharacterized protein</fullName>
    </submittedName>
</protein>
<dbReference type="Proteomes" id="UP000715441">
    <property type="component" value="Unassembled WGS sequence"/>
</dbReference>
<accession>A0ABX1JBH3</accession>
<name>A0ABX1JBH3_9PSEU</name>
<dbReference type="EMBL" id="JAAXLS010000032">
    <property type="protein sequence ID" value="NKQ57147.1"/>
    <property type="molecule type" value="Genomic_DNA"/>
</dbReference>
<dbReference type="RefSeq" id="WP_168520175.1">
    <property type="nucleotide sequence ID" value="NZ_JAAXLS010000032.1"/>
</dbReference>
<evidence type="ECO:0000313" key="2">
    <source>
        <dbReference type="Proteomes" id="UP000715441"/>
    </source>
</evidence>